<dbReference type="Proteomes" id="UP001159363">
    <property type="component" value="Chromosome 6"/>
</dbReference>
<proteinExistence type="predicted"/>
<organism evidence="1 2">
    <name type="scientific">Dryococelus australis</name>
    <dbReference type="NCBI Taxonomy" id="614101"/>
    <lineage>
        <taxon>Eukaryota</taxon>
        <taxon>Metazoa</taxon>
        <taxon>Ecdysozoa</taxon>
        <taxon>Arthropoda</taxon>
        <taxon>Hexapoda</taxon>
        <taxon>Insecta</taxon>
        <taxon>Pterygota</taxon>
        <taxon>Neoptera</taxon>
        <taxon>Polyneoptera</taxon>
        <taxon>Phasmatodea</taxon>
        <taxon>Verophasmatodea</taxon>
        <taxon>Anareolatae</taxon>
        <taxon>Phasmatidae</taxon>
        <taxon>Eurycanthinae</taxon>
        <taxon>Dryococelus</taxon>
    </lineage>
</organism>
<evidence type="ECO:0000313" key="1">
    <source>
        <dbReference type="EMBL" id="KAJ8878710.1"/>
    </source>
</evidence>
<dbReference type="EMBL" id="JARBHB010000007">
    <property type="protein sequence ID" value="KAJ8878710.1"/>
    <property type="molecule type" value="Genomic_DNA"/>
</dbReference>
<comment type="caution">
    <text evidence="1">The sequence shown here is derived from an EMBL/GenBank/DDBJ whole genome shotgun (WGS) entry which is preliminary data.</text>
</comment>
<accession>A0ABQ9H361</accession>
<reference evidence="1 2" key="1">
    <citation type="submission" date="2023-02" db="EMBL/GenBank/DDBJ databases">
        <title>LHISI_Scaffold_Assembly.</title>
        <authorList>
            <person name="Stuart O.P."/>
            <person name="Cleave R."/>
            <person name="Magrath M.J.L."/>
            <person name="Mikheyev A.S."/>
        </authorList>
    </citation>
    <scope>NUCLEOTIDE SEQUENCE [LARGE SCALE GENOMIC DNA]</scope>
    <source>
        <strain evidence="1">Daus_M_001</strain>
        <tissue evidence="1">Leg muscle</tissue>
    </source>
</reference>
<gene>
    <name evidence="1" type="ORF">PR048_019295</name>
</gene>
<keyword evidence="2" id="KW-1185">Reference proteome</keyword>
<name>A0ABQ9H361_9NEOP</name>
<protein>
    <submittedName>
        <fullName evidence="1">Uncharacterized protein</fullName>
    </submittedName>
</protein>
<sequence length="124" mass="14262">MFCDFMVWTPSGMSVERIEIHKNFSRLFQLWTDYRNNLFSSVRFRMCFLVRYGMDWSHTLLGHYPCKVEEGSAFHNVLPQPTPPPPGFATSANLRSTVTMSRSKFSVKVTEIQHDGQDDPGGPE</sequence>
<evidence type="ECO:0000313" key="2">
    <source>
        <dbReference type="Proteomes" id="UP001159363"/>
    </source>
</evidence>